<dbReference type="Pfam" id="PF04248">
    <property type="entry name" value="NTP_transf_9"/>
    <property type="match status" value="1"/>
</dbReference>
<keyword evidence="3" id="KW-1185">Reference proteome</keyword>
<organism evidence="2 3">
    <name type="scientific">Steroidobacter agaridevorans</name>
    <dbReference type="NCBI Taxonomy" id="2695856"/>
    <lineage>
        <taxon>Bacteria</taxon>
        <taxon>Pseudomonadati</taxon>
        <taxon>Pseudomonadota</taxon>
        <taxon>Gammaproteobacteria</taxon>
        <taxon>Steroidobacterales</taxon>
        <taxon>Steroidobacteraceae</taxon>
        <taxon>Steroidobacter</taxon>
    </lineage>
</organism>
<dbReference type="PANTHER" id="PTHR34310">
    <property type="entry name" value="DUF427 DOMAIN PROTEIN (AFU_ORTHOLOGUE AFUA_3G02220)"/>
    <property type="match status" value="1"/>
</dbReference>
<accession>A0A829Y7U5</accession>
<dbReference type="Gene3D" id="2.170.150.40">
    <property type="entry name" value="Domain of unknown function (DUF427)"/>
    <property type="match status" value="1"/>
</dbReference>
<evidence type="ECO:0000313" key="3">
    <source>
        <dbReference type="Proteomes" id="UP000445000"/>
    </source>
</evidence>
<dbReference type="InterPro" id="IPR007361">
    <property type="entry name" value="DUF427"/>
</dbReference>
<dbReference type="RefSeq" id="WP_161811015.1">
    <property type="nucleotide sequence ID" value="NZ_BLJN01000001.1"/>
</dbReference>
<sequence>MTRSPGHREHPQHKVAERQLRERIKVSIADETIAESSDVVKVEEDGSPVRYYFPRADVDMKRLERSATTSQCPFKGVANYFSIKAGDKELKDAVWSYEDPYEEHLALKGRLAFYDDRLPEISISPRP</sequence>
<comment type="caution">
    <text evidence="2">The sequence shown here is derived from an EMBL/GenBank/DDBJ whole genome shotgun (WGS) entry which is preliminary data.</text>
</comment>
<gene>
    <name evidence="2" type="ORF">GCM10011487_13370</name>
</gene>
<dbReference type="PANTHER" id="PTHR34310:SF9">
    <property type="entry name" value="BLR5716 PROTEIN"/>
    <property type="match status" value="1"/>
</dbReference>
<reference evidence="3" key="1">
    <citation type="submission" date="2020-01" db="EMBL/GenBank/DDBJ databases">
        <title>'Steroidobacter agaridevorans' sp. nov., agar-degrading bacteria isolated from rhizosphere soils.</title>
        <authorList>
            <person name="Ikenaga M."/>
            <person name="Kataoka M."/>
            <person name="Murouchi A."/>
            <person name="Katsuragi S."/>
            <person name="Sakai M."/>
        </authorList>
    </citation>
    <scope>NUCLEOTIDE SEQUENCE [LARGE SCALE GENOMIC DNA]</scope>
    <source>
        <strain evidence="3">YU21-B</strain>
    </source>
</reference>
<dbReference type="EMBL" id="BLJN01000001">
    <property type="protein sequence ID" value="GFE79337.1"/>
    <property type="molecule type" value="Genomic_DNA"/>
</dbReference>
<evidence type="ECO:0000259" key="1">
    <source>
        <dbReference type="Pfam" id="PF04248"/>
    </source>
</evidence>
<proteinExistence type="predicted"/>
<evidence type="ECO:0000313" key="2">
    <source>
        <dbReference type="EMBL" id="GFE79337.1"/>
    </source>
</evidence>
<protein>
    <recommendedName>
        <fullName evidence="1">DUF427 domain-containing protein</fullName>
    </recommendedName>
</protein>
<dbReference type="InterPro" id="IPR038694">
    <property type="entry name" value="DUF427_sf"/>
</dbReference>
<name>A0A829Y7U5_9GAMM</name>
<dbReference type="AlphaFoldDB" id="A0A829Y7U5"/>
<dbReference type="Proteomes" id="UP000445000">
    <property type="component" value="Unassembled WGS sequence"/>
</dbReference>
<feature type="domain" description="DUF427" evidence="1">
    <location>
        <begin position="24"/>
        <end position="115"/>
    </location>
</feature>